<evidence type="ECO:0000259" key="15">
    <source>
        <dbReference type="PROSITE" id="PS50109"/>
    </source>
</evidence>
<keyword evidence="13 14" id="KW-0472">Membrane</keyword>
<keyword evidence="7 14" id="KW-0812">Transmembrane</keyword>
<dbReference type="GO" id="GO:0005524">
    <property type="term" value="F:ATP binding"/>
    <property type="evidence" value="ECO:0007669"/>
    <property type="project" value="UniProtKB-KW"/>
</dbReference>
<dbReference type="KEGG" id="ccel:CCDG5_0293"/>
<dbReference type="PANTHER" id="PTHR34220">
    <property type="entry name" value="SENSOR HISTIDINE KINASE YPDA"/>
    <property type="match status" value="1"/>
</dbReference>
<keyword evidence="4" id="KW-1003">Cell membrane</keyword>
<dbReference type="SUPFAM" id="SSF158472">
    <property type="entry name" value="HAMP domain-like"/>
    <property type="match status" value="1"/>
</dbReference>
<keyword evidence="9" id="KW-0418">Kinase</keyword>
<dbReference type="SMART" id="SM00387">
    <property type="entry name" value="HATPase_c"/>
    <property type="match status" value="1"/>
</dbReference>
<evidence type="ECO:0000256" key="7">
    <source>
        <dbReference type="ARBA" id="ARBA00022692"/>
    </source>
</evidence>
<dbReference type="PROSITE" id="PS50885">
    <property type="entry name" value="HAMP"/>
    <property type="match status" value="1"/>
</dbReference>
<evidence type="ECO:0000256" key="9">
    <source>
        <dbReference type="ARBA" id="ARBA00022777"/>
    </source>
</evidence>
<evidence type="ECO:0000256" key="4">
    <source>
        <dbReference type="ARBA" id="ARBA00022475"/>
    </source>
</evidence>
<evidence type="ECO:0000313" key="17">
    <source>
        <dbReference type="EMBL" id="CDZ23436.1"/>
    </source>
</evidence>
<name>A0A078KIQ5_9FIRM</name>
<dbReference type="GO" id="GO:0005886">
    <property type="term" value="C:plasma membrane"/>
    <property type="evidence" value="ECO:0007669"/>
    <property type="project" value="UniProtKB-SubCell"/>
</dbReference>
<organism evidence="17 18">
    <name type="scientific">[Clostridium] cellulosi</name>
    <dbReference type="NCBI Taxonomy" id="29343"/>
    <lineage>
        <taxon>Bacteria</taxon>
        <taxon>Bacillati</taxon>
        <taxon>Bacillota</taxon>
        <taxon>Clostridia</taxon>
        <taxon>Eubacteriales</taxon>
        <taxon>Oscillospiraceae</taxon>
        <taxon>Oscillospiraceae incertae sedis</taxon>
    </lineage>
</organism>
<reference evidence="18" key="1">
    <citation type="submission" date="2014-07" db="EMBL/GenBank/DDBJ databases">
        <authorList>
            <person name="Wibberg D."/>
        </authorList>
    </citation>
    <scope>NUCLEOTIDE SEQUENCE [LARGE SCALE GENOMIC DNA]</scope>
    <source>
        <strain evidence="18">DG5</strain>
    </source>
</reference>
<dbReference type="OrthoDB" id="138378at2"/>
<dbReference type="EC" id="2.7.13.3" evidence="3"/>
<dbReference type="InterPro" id="IPR003660">
    <property type="entry name" value="HAMP_dom"/>
</dbReference>
<dbReference type="HOGENOM" id="CLU_020473_6_1_9"/>
<keyword evidence="11 14" id="KW-1133">Transmembrane helix</keyword>
<dbReference type="SMART" id="SM00304">
    <property type="entry name" value="HAMP"/>
    <property type="match status" value="1"/>
</dbReference>
<dbReference type="CDD" id="cd06225">
    <property type="entry name" value="HAMP"/>
    <property type="match status" value="1"/>
</dbReference>
<feature type="transmembrane region" description="Helical" evidence="14">
    <location>
        <begin position="36"/>
        <end position="56"/>
    </location>
</feature>
<keyword evidence="18" id="KW-1185">Reference proteome</keyword>
<dbReference type="PROSITE" id="PS50109">
    <property type="entry name" value="HIS_KIN"/>
    <property type="match status" value="1"/>
</dbReference>
<evidence type="ECO:0000256" key="5">
    <source>
        <dbReference type="ARBA" id="ARBA00022553"/>
    </source>
</evidence>
<dbReference type="InterPro" id="IPR050640">
    <property type="entry name" value="Bact_2-comp_sensor_kinase"/>
</dbReference>
<evidence type="ECO:0000256" key="8">
    <source>
        <dbReference type="ARBA" id="ARBA00022741"/>
    </source>
</evidence>
<keyword evidence="6" id="KW-0808">Transferase</keyword>
<feature type="domain" description="HAMP" evidence="16">
    <location>
        <begin position="343"/>
        <end position="395"/>
    </location>
</feature>
<comment type="subcellular location">
    <subcellularLocation>
        <location evidence="2">Cell membrane</location>
        <topology evidence="2">Multi-pass membrane protein</topology>
    </subcellularLocation>
</comment>
<dbReference type="Proteomes" id="UP000032431">
    <property type="component" value="Chromosome I"/>
</dbReference>
<dbReference type="STRING" id="29343.CCDG5_0293"/>
<dbReference type="SUPFAM" id="SSF55874">
    <property type="entry name" value="ATPase domain of HSP90 chaperone/DNA topoisomerase II/histidine kinase"/>
    <property type="match status" value="1"/>
</dbReference>
<keyword evidence="8" id="KW-0547">Nucleotide-binding</keyword>
<evidence type="ECO:0000256" key="13">
    <source>
        <dbReference type="ARBA" id="ARBA00023136"/>
    </source>
</evidence>
<proteinExistence type="predicted"/>
<gene>
    <name evidence="17" type="ORF">CCDG5_0293</name>
</gene>
<dbReference type="EMBL" id="LM995447">
    <property type="protein sequence ID" value="CDZ23436.1"/>
    <property type="molecule type" value="Genomic_DNA"/>
</dbReference>
<dbReference type="InterPro" id="IPR010559">
    <property type="entry name" value="Sig_transdc_His_kin_internal"/>
</dbReference>
<dbReference type="GO" id="GO:0000155">
    <property type="term" value="F:phosphorelay sensor kinase activity"/>
    <property type="evidence" value="ECO:0007669"/>
    <property type="project" value="InterPro"/>
</dbReference>
<accession>A0A078KIQ5</accession>
<feature type="domain" description="Histidine kinase" evidence="15">
    <location>
        <begin position="505"/>
        <end position="619"/>
    </location>
</feature>
<dbReference type="Gene3D" id="6.10.340.10">
    <property type="match status" value="1"/>
</dbReference>
<dbReference type="PANTHER" id="PTHR34220:SF11">
    <property type="entry name" value="SENSOR PROTEIN KINASE HPTS"/>
    <property type="match status" value="1"/>
</dbReference>
<evidence type="ECO:0000256" key="12">
    <source>
        <dbReference type="ARBA" id="ARBA00023012"/>
    </source>
</evidence>
<evidence type="ECO:0000256" key="3">
    <source>
        <dbReference type="ARBA" id="ARBA00012438"/>
    </source>
</evidence>
<dbReference type="Pfam" id="PF06580">
    <property type="entry name" value="His_kinase"/>
    <property type="match status" value="1"/>
</dbReference>
<evidence type="ECO:0000256" key="14">
    <source>
        <dbReference type="SAM" id="Phobius"/>
    </source>
</evidence>
<dbReference type="Pfam" id="PF00672">
    <property type="entry name" value="HAMP"/>
    <property type="match status" value="1"/>
</dbReference>
<evidence type="ECO:0000256" key="10">
    <source>
        <dbReference type="ARBA" id="ARBA00022840"/>
    </source>
</evidence>
<evidence type="ECO:0000256" key="1">
    <source>
        <dbReference type="ARBA" id="ARBA00000085"/>
    </source>
</evidence>
<comment type="catalytic activity">
    <reaction evidence="1">
        <text>ATP + protein L-histidine = ADP + protein N-phospho-L-histidine.</text>
        <dbReference type="EC" id="2.7.13.3"/>
    </reaction>
</comment>
<dbReference type="PATRIC" id="fig|29343.3.peg.307"/>
<evidence type="ECO:0000256" key="6">
    <source>
        <dbReference type="ARBA" id="ARBA00022679"/>
    </source>
</evidence>
<evidence type="ECO:0000256" key="11">
    <source>
        <dbReference type="ARBA" id="ARBA00022989"/>
    </source>
</evidence>
<feature type="transmembrane region" description="Helical" evidence="14">
    <location>
        <begin position="323"/>
        <end position="343"/>
    </location>
</feature>
<sequence>MIAAAKTALKKLNVMMNSGLRNLVSFYKNMPIRIKLMLILNIAILVPLVTISFVCFKNSEDVLKNKSINYSQDILKIITMRLNDYISSLDSISTDMLGSSLINSYIQNDKISEDNVTVYHTQDNVRDYLKNQIRIRGEVQSIGVYLLNSNLPNCYADDNSQRESIQKILPKDSKLYYELLEKVEKSEGEPVWYLDSSKGKVKHIFYARAINDRDNYKMCGMLVLMVKQDWFNTVFNGLINEDMKKTAVLSDNMEVILSRSGADSYALSKEMFGKMNGSHGFFTDMKQNTLISYITVDKTGWKIVSYIPLSTLYSDVEYIKQRIIISLICAVLLMLLISFYISYDFVTAINALVGGMKRLQNGEVNVEVKLDRKDELGFMGTSFNTMVKEITTLQKWILREQLTRKDAQIKALQSQINPHFLFNTLESINWMAQLKGVPEISETVTALASLMDASIARSGKFITLAQELNYIDNYILIMKKRFEGRLELNKEIDPELLEVKVPRLLIQPLVENAINHGVANYRGKGVVKVTAAKFNELIRITVEDNGAGIDPDELEIINGRLSMNDEDYFKYAENNGLRGIGLENVNCRIKLFYGPQYGIKIESKKGSFTKIYFDIPHEIDEKIEKLPAE</sequence>
<dbReference type="Pfam" id="PF02518">
    <property type="entry name" value="HATPase_c"/>
    <property type="match status" value="1"/>
</dbReference>
<dbReference type="InterPro" id="IPR036890">
    <property type="entry name" value="HATPase_C_sf"/>
</dbReference>
<evidence type="ECO:0000313" key="18">
    <source>
        <dbReference type="Proteomes" id="UP000032431"/>
    </source>
</evidence>
<protein>
    <recommendedName>
        <fullName evidence="3">histidine kinase</fullName>
        <ecNumber evidence="3">2.7.13.3</ecNumber>
    </recommendedName>
</protein>
<evidence type="ECO:0000256" key="2">
    <source>
        <dbReference type="ARBA" id="ARBA00004651"/>
    </source>
</evidence>
<dbReference type="AlphaFoldDB" id="A0A078KIQ5"/>
<keyword evidence="12" id="KW-0902">Two-component regulatory system</keyword>
<dbReference type="InterPro" id="IPR003594">
    <property type="entry name" value="HATPase_dom"/>
</dbReference>
<dbReference type="Gene3D" id="3.30.565.10">
    <property type="entry name" value="Histidine kinase-like ATPase, C-terminal domain"/>
    <property type="match status" value="1"/>
</dbReference>
<evidence type="ECO:0000259" key="16">
    <source>
        <dbReference type="PROSITE" id="PS50885"/>
    </source>
</evidence>
<keyword evidence="10" id="KW-0067">ATP-binding</keyword>
<dbReference type="InterPro" id="IPR005467">
    <property type="entry name" value="His_kinase_dom"/>
</dbReference>
<keyword evidence="5" id="KW-0597">Phosphoprotein</keyword>